<dbReference type="RefSeq" id="WP_344090093.1">
    <property type="nucleotide sequence ID" value="NZ_BAAAHB010000026.1"/>
</dbReference>
<evidence type="ECO:0000313" key="7">
    <source>
        <dbReference type="Proteomes" id="UP001499895"/>
    </source>
</evidence>
<proteinExistence type="inferred from homology"/>
<dbReference type="Gene3D" id="3.90.550.10">
    <property type="entry name" value="Spore Coat Polysaccharide Biosynthesis Protein SpsA, Chain A"/>
    <property type="match status" value="1"/>
</dbReference>
<keyword evidence="3" id="KW-0328">Glycosyltransferase</keyword>
<dbReference type="Proteomes" id="UP001499895">
    <property type="component" value="Unassembled WGS sequence"/>
</dbReference>
<dbReference type="InterPro" id="IPR029044">
    <property type="entry name" value="Nucleotide-diphossugar_trans"/>
</dbReference>
<organism evidence="6 7">
    <name type="scientific">Streptomyces stramineus</name>
    <dbReference type="NCBI Taxonomy" id="173861"/>
    <lineage>
        <taxon>Bacteria</taxon>
        <taxon>Bacillati</taxon>
        <taxon>Actinomycetota</taxon>
        <taxon>Actinomycetes</taxon>
        <taxon>Kitasatosporales</taxon>
        <taxon>Streptomycetaceae</taxon>
        <taxon>Streptomyces</taxon>
    </lineage>
</organism>
<dbReference type="Pfam" id="PF00535">
    <property type="entry name" value="Glycos_transf_2"/>
    <property type="match status" value="1"/>
</dbReference>
<comment type="similarity">
    <text evidence="2">Belongs to the glycosyltransferase 2 family.</text>
</comment>
<evidence type="ECO:0000256" key="4">
    <source>
        <dbReference type="ARBA" id="ARBA00022679"/>
    </source>
</evidence>
<keyword evidence="4" id="KW-0808">Transferase</keyword>
<keyword evidence="7" id="KW-1185">Reference proteome</keyword>
<evidence type="ECO:0000256" key="1">
    <source>
        <dbReference type="ARBA" id="ARBA00004776"/>
    </source>
</evidence>
<comment type="caution">
    <text evidence="6">The sequence shown here is derived from an EMBL/GenBank/DDBJ whole genome shotgun (WGS) entry which is preliminary data.</text>
</comment>
<dbReference type="PANTHER" id="PTHR43179">
    <property type="entry name" value="RHAMNOSYLTRANSFERASE WBBL"/>
    <property type="match status" value="1"/>
</dbReference>
<feature type="domain" description="Glycosyltransferase 2-like" evidence="5">
    <location>
        <begin position="9"/>
        <end position="139"/>
    </location>
</feature>
<evidence type="ECO:0000256" key="2">
    <source>
        <dbReference type="ARBA" id="ARBA00006739"/>
    </source>
</evidence>
<dbReference type="EMBL" id="BAAAHB010000026">
    <property type="protein sequence ID" value="GAA0464280.1"/>
    <property type="molecule type" value="Genomic_DNA"/>
</dbReference>
<evidence type="ECO:0000259" key="5">
    <source>
        <dbReference type="Pfam" id="PF00535"/>
    </source>
</evidence>
<protein>
    <recommendedName>
        <fullName evidence="5">Glycosyltransferase 2-like domain-containing protein</fullName>
    </recommendedName>
</protein>
<sequence>MQDPSPLVSVVVSARGNTASLLTLLEALAQQTLTDFEAVIVDNDPPGPVRPIGQALDGSGPWPFTLRVLFEPLPGLSAGRNRGICAARGRFVAITDPDIVPEPGWLQALVACAEQEDVFAVGGRTAVEYPEGEVVPLSTALRECHGAVEWPDGRTLAAWPYWVTGCNLLFDRRAALELGLFRTDLGRKGRWRLDCEDLEFVDRARQHGLETLIEPAAVVSHPIYRRETTARYYVDQGIGHGICVARMHLSVRVEPAAIRAGRTAVKDAAVGLVQGWTFLDRARAVESARDLARIGAYHAERGRLRLLGRRPIALADLSDLPKFTKKEKERV</sequence>
<evidence type="ECO:0000256" key="3">
    <source>
        <dbReference type="ARBA" id="ARBA00022676"/>
    </source>
</evidence>
<gene>
    <name evidence="6" type="ORF">GCM10009544_28290</name>
</gene>
<evidence type="ECO:0000313" key="6">
    <source>
        <dbReference type="EMBL" id="GAA0464280.1"/>
    </source>
</evidence>
<dbReference type="PANTHER" id="PTHR43179:SF12">
    <property type="entry name" value="GALACTOFURANOSYLTRANSFERASE GLFT2"/>
    <property type="match status" value="1"/>
</dbReference>
<reference evidence="7" key="1">
    <citation type="journal article" date="2019" name="Int. J. Syst. Evol. Microbiol.">
        <title>The Global Catalogue of Microorganisms (GCM) 10K type strain sequencing project: providing services to taxonomists for standard genome sequencing and annotation.</title>
        <authorList>
            <consortium name="The Broad Institute Genomics Platform"/>
            <consortium name="The Broad Institute Genome Sequencing Center for Infectious Disease"/>
            <person name="Wu L."/>
            <person name="Ma J."/>
        </authorList>
    </citation>
    <scope>NUCLEOTIDE SEQUENCE [LARGE SCALE GENOMIC DNA]</scope>
    <source>
        <strain evidence="7">JCM 10649</strain>
    </source>
</reference>
<name>A0ABP3JTX4_9ACTN</name>
<comment type="pathway">
    <text evidence="1">Cell wall biogenesis; cell wall polysaccharide biosynthesis.</text>
</comment>
<dbReference type="SUPFAM" id="SSF53448">
    <property type="entry name" value="Nucleotide-diphospho-sugar transferases"/>
    <property type="match status" value="1"/>
</dbReference>
<dbReference type="InterPro" id="IPR001173">
    <property type="entry name" value="Glyco_trans_2-like"/>
</dbReference>
<accession>A0ABP3JTX4</accession>